<evidence type="ECO:0000313" key="2">
    <source>
        <dbReference type="EMBL" id="CAE8716388.1"/>
    </source>
</evidence>
<evidence type="ECO:0000256" key="1">
    <source>
        <dbReference type="SAM" id="MobiDB-lite"/>
    </source>
</evidence>
<accession>A0A813KZF3</accession>
<dbReference type="Proteomes" id="UP000626109">
    <property type="component" value="Unassembled WGS sequence"/>
</dbReference>
<organism evidence="2 3">
    <name type="scientific">Polarella glacialis</name>
    <name type="common">Dinoflagellate</name>
    <dbReference type="NCBI Taxonomy" id="89957"/>
    <lineage>
        <taxon>Eukaryota</taxon>
        <taxon>Sar</taxon>
        <taxon>Alveolata</taxon>
        <taxon>Dinophyceae</taxon>
        <taxon>Suessiales</taxon>
        <taxon>Suessiaceae</taxon>
        <taxon>Polarella</taxon>
    </lineage>
</organism>
<gene>
    <name evidence="2" type="ORF">PGLA2088_LOCUS39039</name>
</gene>
<proteinExistence type="predicted"/>
<evidence type="ECO:0008006" key="4">
    <source>
        <dbReference type="Google" id="ProtNLM"/>
    </source>
</evidence>
<name>A0A813KZF3_POLGL</name>
<evidence type="ECO:0000313" key="3">
    <source>
        <dbReference type="Proteomes" id="UP000626109"/>
    </source>
</evidence>
<feature type="region of interest" description="Disordered" evidence="1">
    <location>
        <begin position="378"/>
        <end position="408"/>
    </location>
</feature>
<dbReference type="AlphaFoldDB" id="A0A813KZF3"/>
<reference evidence="2" key="1">
    <citation type="submission" date="2021-02" db="EMBL/GenBank/DDBJ databases">
        <authorList>
            <person name="Dougan E. K."/>
            <person name="Rhodes N."/>
            <person name="Thang M."/>
            <person name="Chan C."/>
        </authorList>
    </citation>
    <scope>NUCLEOTIDE SEQUENCE</scope>
</reference>
<comment type="caution">
    <text evidence="2">The sequence shown here is derived from an EMBL/GenBank/DDBJ whole genome shotgun (WGS) entry which is preliminary data.</text>
</comment>
<feature type="compositionally biased region" description="Polar residues" evidence="1">
    <location>
        <begin position="382"/>
        <end position="400"/>
    </location>
</feature>
<dbReference type="EMBL" id="CAJNNW010032959">
    <property type="protein sequence ID" value="CAE8716388.1"/>
    <property type="molecule type" value="Genomic_DNA"/>
</dbReference>
<protein>
    <recommendedName>
        <fullName evidence="4">C3H1-type domain-containing protein</fullName>
    </recommendedName>
</protein>
<sequence length="408" mass="44931">MLAKRIDPADGAAYTFQDLQAYYKRWYGLRGIKLYWEIECVSEGEAIQHPTASGLSTACLHAQLLARLLAAESRSDAQEMEDACHEVEAELNRRLLRVKTALVSACGQQLAEGDSVWYRHVQELLVQLGLKVILIREKARHVRRLNTAGRGSDPKEMNEACNEAKASGIDATRVEVVRRRARHFRAKVRLSAAESGIDPKEMDAACHEAEASGIDTAQVEVVRRRARHFRAKVRLSAAESGIDPKEMDEACNEAEASGIDTAQVEVVRLIARHIRSMVLRLDAAERGSDVEEMEAACAEMEATSADAGADLTTPDSSISLASMPTAEEGTWPLLSLGSLGHPDTCATGCKWAMKERGCKDGSQCDHCHLCEWRRPPAPIRSRNPNLRNHRSSNTTNQSLSIPRVSSIV</sequence>